<feature type="region of interest" description="Disordered" evidence="1">
    <location>
        <begin position="1"/>
        <end position="116"/>
    </location>
</feature>
<dbReference type="AlphaFoldDB" id="A0A3R7HRV6"/>
<dbReference type="EMBL" id="MAYM02000619">
    <property type="protein sequence ID" value="RLN37210.1"/>
    <property type="molecule type" value="Genomic_DNA"/>
</dbReference>
<dbReference type="Proteomes" id="UP000285624">
    <property type="component" value="Unassembled WGS sequence"/>
</dbReference>
<reference evidence="4 5" key="1">
    <citation type="submission" date="2018-07" db="EMBL/GenBank/DDBJ databases">
        <title>Genome sequencing of oomycete isolates from Chile give support for New Zealand origin for Phytophthora kernoviae and make available the first Nothophytophthora sp. genome.</title>
        <authorList>
            <person name="Studholme D.J."/>
            <person name="Sanfuentes E."/>
            <person name="Panda P."/>
            <person name="Hill R."/>
            <person name="Sambles C."/>
            <person name="Grant M."/>
            <person name="Williams N.M."/>
            <person name="Mcdougal R.L."/>
        </authorList>
    </citation>
    <scope>NUCLEOTIDE SEQUENCE [LARGE SCALE GENOMIC DNA]</scope>
    <source>
        <strain evidence="2">Chile2</strain>
        <strain evidence="3">Chile4</strain>
    </source>
</reference>
<dbReference type="EMBL" id="MBDN02000537">
    <property type="protein sequence ID" value="RLN74593.1"/>
    <property type="molecule type" value="Genomic_DNA"/>
</dbReference>
<protein>
    <submittedName>
        <fullName evidence="3">Uncharacterized protein</fullName>
    </submittedName>
</protein>
<gene>
    <name evidence="2" type="ORF">BBI17_008866</name>
    <name evidence="3" type="ORF">BBO99_00008851</name>
</gene>
<keyword evidence="4" id="KW-1185">Reference proteome</keyword>
<evidence type="ECO:0000313" key="2">
    <source>
        <dbReference type="EMBL" id="RLN37210.1"/>
    </source>
</evidence>
<organism evidence="3 4">
    <name type="scientific">Phytophthora kernoviae</name>
    <dbReference type="NCBI Taxonomy" id="325452"/>
    <lineage>
        <taxon>Eukaryota</taxon>
        <taxon>Sar</taxon>
        <taxon>Stramenopiles</taxon>
        <taxon>Oomycota</taxon>
        <taxon>Peronosporomycetes</taxon>
        <taxon>Peronosporales</taxon>
        <taxon>Peronosporaceae</taxon>
        <taxon>Phytophthora</taxon>
    </lineage>
</organism>
<evidence type="ECO:0000256" key="1">
    <source>
        <dbReference type="SAM" id="MobiDB-lite"/>
    </source>
</evidence>
<comment type="caution">
    <text evidence="3">The sequence shown here is derived from an EMBL/GenBank/DDBJ whole genome shotgun (WGS) entry which is preliminary data.</text>
</comment>
<evidence type="ECO:0000313" key="3">
    <source>
        <dbReference type="EMBL" id="RLN74593.1"/>
    </source>
</evidence>
<evidence type="ECO:0000313" key="4">
    <source>
        <dbReference type="Proteomes" id="UP000285624"/>
    </source>
</evidence>
<dbReference type="Proteomes" id="UP000285883">
    <property type="component" value="Unassembled WGS sequence"/>
</dbReference>
<evidence type="ECO:0000313" key="5">
    <source>
        <dbReference type="Proteomes" id="UP000285883"/>
    </source>
</evidence>
<dbReference type="STRING" id="325452.A0A3R7HRV6"/>
<feature type="compositionally biased region" description="Basic residues" evidence="1">
    <location>
        <begin position="84"/>
        <end position="93"/>
    </location>
</feature>
<name>A0A3R7HRV6_9STRA</name>
<proteinExistence type="predicted"/>
<sequence length="506" mass="54409">MITHGATDHASAHNSPSSRADTAPSDNEDPEATAAVADVVDVTGADEPWGAVPARRTTKPTPLRPSKRAPEKAVTGAALAEARKGKKRLKARKAPAVVKVRASETPPEPKRTTRADGGFDLGAFMASFEPGAPSADTIPHGATMPAVDSPASTRAAPMGAEMATQLRAMVVSQPHALSPTALAPSFVSSASTAPNAKGEMSPGEVCYLTTASFPEGAKKGKCDYNPPQAHLLAACRMFRGFGTEIGKTLSAMSFVFWKRELESVKFQVTPTVLMAIFSGHLGSRGLTLMHFKEFSEIASLEDGSTNANFSSDFSPSASLPPATIRCATYEDILDGLHGLSALGQDVWYDYMRKLTSRLRIFGARNKSADPGNTPARVRLTLLYANKFIGVTLGYLQADDPQWWSGFSEALRGIEYQSPVWTMALVGVLTQEKDVRLPDAAPRGSRDSGRRETARRLVIPDAIRRLIPINRKGQEPCLLNVAGLPSRLLEWIERTYGGCQAQHKGRR</sequence>
<feature type="compositionally biased region" description="Basic and acidic residues" evidence="1">
    <location>
        <begin position="1"/>
        <end position="11"/>
    </location>
</feature>
<feature type="compositionally biased region" description="Low complexity" evidence="1">
    <location>
        <begin position="32"/>
        <end position="43"/>
    </location>
</feature>
<accession>A0A3R7HRV6</accession>